<evidence type="ECO:0000313" key="3">
    <source>
        <dbReference type="Proteomes" id="UP000028045"/>
    </source>
</evidence>
<name>A0A084AUC5_STACB</name>
<dbReference type="AlphaFoldDB" id="A0A084AUC5"/>
<evidence type="ECO:0000313" key="2">
    <source>
        <dbReference type="EMBL" id="KEY68904.1"/>
    </source>
</evidence>
<sequence>MDPASAKAKERTIPPALACGMTQADGFLCLWHHKHNVLLSDCNGPALHSVAGVGLTEQKRRWRRTGVVHFSYSDRATATSGWDRLGRQGSGSSGGQRPKSPRFPNRDESCSRTSSNLQPSWLQAPPESQDKCTTLAASRQFLPRKLRRELLGPLAGLKNDRCNVPGIKASTIVVVNGRHYVLFSFTDFSQANIATSH</sequence>
<keyword evidence="3" id="KW-1185">Reference proteome</keyword>
<reference evidence="2 3" key="1">
    <citation type="journal article" date="2014" name="BMC Genomics">
        <title>Comparative genome sequencing reveals chemotype-specific gene clusters in the toxigenic black mold Stachybotrys.</title>
        <authorList>
            <person name="Semeiks J."/>
            <person name="Borek D."/>
            <person name="Otwinowski Z."/>
            <person name="Grishin N.V."/>
        </authorList>
    </citation>
    <scope>NUCLEOTIDE SEQUENCE [LARGE SCALE GENOMIC DNA]</scope>
    <source>
        <strain evidence="3">CBS 109288 / IBT 7711</strain>
    </source>
</reference>
<evidence type="ECO:0000256" key="1">
    <source>
        <dbReference type="SAM" id="MobiDB-lite"/>
    </source>
</evidence>
<feature type="compositionally biased region" description="Polar residues" evidence="1">
    <location>
        <begin position="111"/>
        <end position="121"/>
    </location>
</feature>
<organism evidence="2 3">
    <name type="scientific">Stachybotrys chartarum (strain CBS 109288 / IBT 7711)</name>
    <name type="common">Toxic black mold</name>
    <name type="synonym">Stilbospora chartarum</name>
    <dbReference type="NCBI Taxonomy" id="1280523"/>
    <lineage>
        <taxon>Eukaryota</taxon>
        <taxon>Fungi</taxon>
        <taxon>Dikarya</taxon>
        <taxon>Ascomycota</taxon>
        <taxon>Pezizomycotina</taxon>
        <taxon>Sordariomycetes</taxon>
        <taxon>Hypocreomycetidae</taxon>
        <taxon>Hypocreales</taxon>
        <taxon>Stachybotryaceae</taxon>
        <taxon>Stachybotrys</taxon>
    </lineage>
</organism>
<gene>
    <name evidence="2" type="ORF">S7711_10773</name>
</gene>
<protein>
    <submittedName>
        <fullName evidence="2">Uncharacterized protein</fullName>
    </submittedName>
</protein>
<dbReference type="EMBL" id="KL648556">
    <property type="protein sequence ID" value="KEY68904.1"/>
    <property type="molecule type" value="Genomic_DNA"/>
</dbReference>
<dbReference type="HOGENOM" id="CLU_1384983_0_0_1"/>
<feature type="region of interest" description="Disordered" evidence="1">
    <location>
        <begin position="81"/>
        <end position="129"/>
    </location>
</feature>
<proteinExistence type="predicted"/>
<accession>A0A084AUC5</accession>
<dbReference type="Proteomes" id="UP000028045">
    <property type="component" value="Unassembled WGS sequence"/>
</dbReference>